<reference evidence="7" key="1">
    <citation type="submission" date="2016-10" db="EMBL/GenBank/DDBJ databases">
        <authorList>
            <person name="Varghese N."/>
            <person name="Submissions S."/>
        </authorList>
    </citation>
    <scope>NUCLEOTIDE SEQUENCE [LARGE SCALE GENOMIC DNA]</scope>
    <source>
        <strain evidence="7">M83</strain>
    </source>
</reference>
<dbReference type="GO" id="GO:0004650">
    <property type="term" value="F:polygalacturonase activity"/>
    <property type="evidence" value="ECO:0007669"/>
    <property type="project" value="InterPro"/>
</dbReference>
<gene>
    <name evidence="6" type="ORF">SAMN05216544_0481</name>
</gene>
<dbReference type="GO" id="GO:0005975">
    <property type="term" value="P:carbohydrate metabolic process"/>
    <property type="evidence" value="ECO:0007669"/>
    <property type="project" value="InterPro"/>
</dbReference>
<dbReference type="SMART" id="SM00710">
    <property type="entry name" value="PbH1"/>
    <property type="match status" value="6"/>
</dbReference>
<dbReference type="Gene3D" id="2.160.20.10">
    <property type="entry name" value="Single-stranded right-handed beta-helix, Pectin lyase-like"/>
    <property type="match status" value="1"/>
</dbReference>
<dbReference type="PANTHER" id="PTHR31339">
    <property type="entry name" value="PECTIN LYASE-RELATED"/>
    <property type="match status" value="1"/>
</dbReference>
<evidence type="ECO:0000259" key="5">
    <source>
        <dbReference type="Pfam" id="PF12708"/>
    </source>
</evidence>
<name>A0A1G9TSX5_9FIRM</name>
<dbReference type="OrthoDB" id="9795222at2"/>
<dbReference type="InterPro" id="IPR024535">
    <property type="entry name" value="RHGA/B-epi-like_pectate_lyase"/>
</dbReference>
<dbReference type="EMBL" id="FNHZ01000001">
    <property type="protein sequence ID" value="SDM50819.1"/>
    <property type="molecule type" value="Genomic_DNA"/>
</dbReference>
<accession>A0A1G9TSX5</accession>
<sequence length="518" mass="57768">MELKLVNKTARSIVIELDDGGKYYTKKKFTVLVNGEEYQESKQVITSIYGLKPDKDYEIAVNYEGEKVEKLTVHTDYEFVTLNVREFGAYGDGEHDDTNAIQCAIMACPKDSRVLVPEGVYKISSIFLKDNLTLELAKGAVLSAYTDREKFPILPGMIESYDEETMYNLGSWEGNPLDTFSAIVCGINVSNVVITGEGTIEGNTSFENWWNNCKIRNIAWRPRLFFINHCSNVTMHGITVQNSPSWTIHPYFSKHLKFIDVKIKNPANSHNTDGLDPESCEDVLVLGTYISVGDDCIAIKSGKIYMAESLKTPTSNMTVRQCCMRDGHGAVTVGSEIAAGVKDVHIKDCLFMNTDRGLRVKTRRGRGKLSVLDDISFENIDMDNVMTPFVVNSFYFCDPDGKTEYVGSKNPLPVDDRTPSIKRLKFKDIKATNCHVAGAYICGLPEMKIEELRFENIDFNYAENAKSGVAAMMLGCDEASKQGLVVSNIKKLILKNVNITGNEGEAIVATNVDEIERN</sequence>
<dbReference type="Proteomes" id="UP000187651">
    <property type="component" value="Unassembled WGS sequence"/>
</dbReference>
<organism evidence="6 7">
    <name type="scientific">Lachnospira pectinoschiza</name>
    <dbReference type="NCBI Taxonomy" id="28052"/>
    <lineage>
        <taxon>Bacteria</taxon>
        <taxon>Bacillati</taxon>
        <taxon>Bacillota</taxon>
        <taxon>Clostridia</taxon>
        <taxon>Lachnospirales</taxon>
        <taxon>Lachnospiraceae</taxon>
        <taxon>Lachnospira</taxon>
    </lineage>
</organism>
<keyword evidence="2 4" id="KW-0378">Hydrolase</keyword>
<dbReference type="InterPro" id="IPR011050">
    <property type="entry name" value="Pectin_lyase_fold/virulence"/>
</dbReference>
<evidence type="ECO:0000313" key="7">
    <source>
        <dbReference type="Proteomes" id="UP000187651"/>
    </source>
</evidence>
<proteinExistence type="inferred from homology"/>
<evidence type="ECO:0000256" key="3">
    <source>
        <dbReference type="ARBA" id="ARBA00023295"/>
    </source>
</evidence>
<dbReference type="Pfam" id="PF12708">
    <property type="entry name" value="Pect-lyase_RHGA_epim"/>
    <property type="match status" value="1"/>
</dbReference>
<dbReference type="PANTHER" id="PTHR31339:SF9">
    <property type="entry name" value="PLASMIN AND FIBRONECTIN-BINDING PROTEIN A"/>
    <property type="match status" value="1"/>
</dbReference>
<evidence type="ECO:0000313" key="6">
    <source>
        <dbReference type="EMBL" id="SDM50819.1"/>
    </source>
</evidence>
<dbReference type="InterPro" id="IPR012334">
    <property type="entry name" value="Pectin_lyas_fold"/>
</dbReference>
<keyword evidence="3 4" id="KW-0326">Glycosidase</keyword>
<evidence type="ECO:0000256" key="1">
    <source>
        <dbReference type="ARBA" id="ARBA00008834"/>
    </source>
</evidence>
<feature type="domain" description="Rhamnogalacturonase A/B/Epimerase-like pectate lyase" evidence="5">
    <location>
        <begin position="82"/>
        <end position="131"/>
    </location>
</feature>
<dbReference type="Pfam" id="PF00295">
    <property type="entry name" value="Glyco_hydro_28"/>
    <property type="match status" value="1"/>
</dbReference>
<dbReference type="InterPro" id="IPR000743">
    <property type="entry name" value="Glyco_hydro_28"/>
</dbReference>
<dbReference type="RefSeq" id="WP_074520750.1">
    <property type="nucleotide sequence ID" value="NZ_FNHZ01000001.1"/>
</dbReference>
<dbReference type="InterPro" id="IPR006626">
    <property type="entry name" value="PbH1"/>
</dbReference>
<dbReference type="SUPFAM" id="SSF51126">
    <property type="entry name" value="Pectin lyase-like"/>
    <property type="match status" value="1"/>
</dbReference>
<protein>
    <submittedName>
        <fullName evidence="6">Polygalacturonase</fullName>
    </submittedName>
</protein>
<dbReference type="InterPro" id="IPR051801">
    <property type="entry name" value="GH28_Enzymes"/>
</dbReference>
<evidence type="ECO:0000256" key="2">
    <source>
        <dbReference type="ARBA" id="ARBA00022801"/>
    </source>
</evidence>
<comment type="similarity">
    <text evidence="1 4">Belongs to the glycosyl hydrolase 28 family.</text>
</comment>
<dbReference type="AlphaFoldDB" id="A0A1G9TSX5"/>
<keyword evidence="7" id="KW-1185">Reference proteome</keyword>
<evidence type="ECO:0000256" key="4">
    <source>
        <dbReference type="RuleBase" id="RU361169"/>
    </source>
</evidence>